<name>A0A371CGY6_9APHY</name>
<gene>
    <name evidence="1" type="ORF">OH76DRAFT_1491029</name>
</gene>
<reference evidence="1 2" key="1">
    <citation type="journal article" date="2018" name="Biotechnol. Biofuels">
        <title>Integrative visual omics of the white-rot fungus Polyporus brumalis exposes the biotechnological potential of its oxidative enzymes for delignifying raw plant biomass.</title>
        <authorList>
            <person name="Miyauchi S."/>
            <person name="Rancon A."/>
            <person name="Drula E."/>
            <person name="Hage H."/>
            <person name="Chaduli D."/>
            <person name="Favel A."/>
            <person name="Grisel S."/>
            <person name="Henrissat B."/>
            <person name="Herpoel-Gimbert I."/>
            <person name="Ruiz-Duenas F.J."/>
            <person name="Chevret D."/>
            <person name="Hainaut M."/>
            <person name="Lin J."/>
            <person name="Wang M."/>
            <person name="Pangilinan J."/>
            <person name="Lipzen A."/>
            <person name="Lesage-Meessen L."/>
            <person name="Navarro D."/>
            <person name="Riley R."/>
            <person name="Grigoriev I.V."/>
            <person name="Zhou S."/>
            <person name="Raouche S."/>
            <person name="Rosso M.N."/>
        </authorList>
    </citation>
    <scope>NUCLEOTIDE SEQUENCE [LARGE SCALE GENOMIC DNA]</scope>
    <source>
        <strain evidence="1 2">BRFM 1820</strain>
    </source>
</reference>
<proteinExistence type="predicted"/>
<evidence type="ECO:0000313" key="1">
    <source>
        <dbReference type="EMBL" id="RDX39547.1"/>
    </source>
</evidence>
<dbReference type="Proteomes" id="UP000256964">
    <property type="component" value="Unassembled WGS sequence"/>
</dbReference>
<accession>A0A371CGY6</accession>
<protein>
    <submittedName>
        <fullName evidence="1">Uncharacterized protein</fullName>
    </submittedName>
</protein>
<organism evidence="1 2">
    <name type="scientific">Lentinus brumalis</name>
    <dbReference type="NCBI Taxonomy" id="2498619"/>
    <lineage>
        <taxon>Eukaryota</taxon>
        <taxon>Fungi</taxon>
        <taxon>Dikarya</taxon>
        <taxon>Basidiomycota</taxon>
        <taxon>Agaricomycotina</taxon>
        <taxon>Agaricomycetes</taxon>
        <taxon>Polyporales</taxon>
        <taxon>Polyporaceae</taxon>
        <taxon>Lentinus</taxon>
    </lineage>
</organism>
<keyword evidence="2" id="KW-1185">Reference proteome</keyword>
<dbReference type="AlphaFoldDB" id="A0A371CGY6"/>
<dbReference type="EMBL" id="KZ857759">
    <property type="protein sequence ID" value="RDX39547.1"/>
    <property type="molecule type" value="Genomic_DNA"/>
</dbReference>
<sequence>MARRGEERALRADSRRDQGTCVLDEATNAVGAARERNWEDDKEQAQVVVDESEQGVLSAVCSTLRHLVTGTRVYRGQPQPVFMVSHRICLYVPRYIHVQMFKRSLPAVPSMTDRDTPLSRPRPSTIVERSCVPLLDVDLHHAATTPAGPACKARERRS</sequence>
<evidence type="ECO:0000313" key="2">
    <source>
        <dbReference type="Proteomes" id="UP000256964"/>
    </source>
</evidence>